<evidence type="ECO:0000259" key="2">
    <source>
        <dbReference type="PROSITE" id="PS50404"/>
    </source>
</evidence>
<dbReference type="AlphaFoldDB" id="A0A8F8MZ12"/>
<dbReference type="CDD" id="cd03177">
    <property type="entry name" value="GST_C_Delta_Epsilon"/>
    <property type="match status" value="1"/>
</dbReference>
<dbReference type="InterPro" id="IPR004046">
    <property type="entry name" value="GST_C"/>
</dbReference>
<dbReference type="GO" id="GO:0004364">
    <property type="term" value="F:glutathione transferase activity"/>
    <property type="evidence" value="ECO:0007669"/>
    <property type="project" value="TreeGrafter"/>
</dbReference>
<evidence type="ECO:0000259" key="3">
    <source>
        <dbReference type="PROSITE" id="PS50405"/>
    </source>
</evidence>
<dbReference type="PROSITE" id="PS50404">
    <property type="entry name" value="GST_NTER"/>
    <property type="match status" value="1"/>
</dbReference>
<dbReference type="Gene3D" id="1.20.1050.10">
    <property type="match status" value="1"/>
</dbReference>
<dbReference type="CDD" id="cd03045">
    <property type="entry name" value="GST_N_Delta_Epsilon"/>
    <property type="match status" value="1"/>
</dbReference>
<dbReference type="Gene3D" id="3.40.30.10">
    <property type="entry name" value="Glutaredoxin"/>
    <property type="match status" value="1"/>
</dbReference>
<dbReference type="InterPro" id="IPR004045">
    <property type="entry name" value="Glutathione_S-Trfase_N"/>
</dbReference>
<dbReference type="SFLD" id="SFLDG00358">
    <property type="entry name" value="Main_(cytGST)"/>
    <property type="match status" value="1"/>
</dbReference>
<dbReference type="FunFam" id="1.20.1050.10:FF:000007">
    <property type="entry name" value="Glutathione S-transferase 1-1"/>
    <property type="match status" value="1"/>
</dbReference>
<proteinExistence type="evidence at transcript level"/>
<dbReference type="SFLD" id="SFLDG01153">
    <property type="entry name" value="Main.4:_Theta-like"/>
    <property type="match status" value="1"/>
</dbReference>
<feature type="domain" description="GST N-terminal" evidence="2">
    <location>
        <begin position="21"/>
        <end position="102"/>
    </location>
</feature>
<dbReference type="SFLD" id="SFLDS00019">
    <property type="entry name" value="Glutathione_Transferase_(cytos"/>
    <property type="match status" value="1"/>
</dbReference>
<organism evidence="4">
    <name type="scientific">Anoplophora glabripennis</name>
    <name type="common">Asian longhorn beetle</name>
    <name type="synonym">Anoplophora nobilis</name>
    <dbReference type="NCBI Taxonomy" id="217634"/>
    <lineage>
        <taxon>Eukaryota</taxon>
        <taxon>Metazoa</taxon>
        <taxon>Ecdysozoa</taxon>
        <taxon>Arthropoda</taxon>
        <taxon>Hexapoda</taxon>
        <taxon>Insecta</taxon>
        <taxon>Pterygota</taxon>
        <taxon>Neoptera</taxon>
        <taxon>Endopterygota</taxon>
        <taxon>Coleoptera</taxon>
        <taxon>Polyphaga</taxon>
        <taxon>Cucujiformia</taxon>
        <taxon>Chrysomeloidea</taxon>
        <taxon>Cerambycidae</taxon>
        <taxon>Lamiinae</taxon>
        <taxon>Lamiini</taxon>
        <taxon>Anoplophora</taxon>
    </lineage>
</organism>
<evidence type="ECO:0000313" key="4">
    <source>
        <dbReference type="EMBL" id="QYA72011.1"/>
    </source>
</evidence>
<dbReference type="EMBL" id="MW809383">
    <property type="protein sequence ID" value="QYA72011.1"/>
    <property type="molecule type" value="mRNA"/>
</dbReference>
<dbReference type="GO" id="GO:0006749">
    <property type="term" value="P:glutathione metabolic process"/>
    <property type="evidence" value="ECO:0007669"/>
    <property type="project" value="TreeGrafter"/>
</dbReference>
<sequence length="241" mass="27877">MEAEGIVPLNNRIFDPKMANHSIDIYYYHMSPPSRATLLLIRALGLKHNIKIVDIPNKGQMTSEFLKINPLHTIPVINDGEFIVYDSHVIMKYLVNQYAKDDSLYPKDPKKEAVVDQRLYFEASYLFPRFIAYFMPTLFGGQPPNEEAHKKLEEAFQHMDNFLKNQNWFAGTNMTIADFSLFSPFSTVVACDVFDFTNYQNLWQWYQRAKSAMSGFGYDEIEQEGANAFGGYYKSKIKDLS</sequence>
<evidence type="ECO:0000256" key="1">
    <source>
        <dbReference type="ARBA" id="ARBA00011738"/>
    </source>
</evidence>
<keyword evidence="4" id="KW-0808">Transferase</keyword>
<dbReference type="PANTHER" id="PTHR43969:SF9">
    <property type="entry name" value="GLUTATHIONE S TRANSFERASE D10, ISOFORM A-RELATED"/>
    <property type="match status" value="1"/>
</dbReference>
<feature type="domain" description="GST C-terminal" evidence="3">
    <location>
        <begin position="108"/>
        <end position="229"/>
    </location>
</feature>
<dbReference type="InterPro" id="IPR040079">
    <property type="entry name" value="Glutathione_S-Trfase"/>
</dbReference>
<accession>A0A8F8MZ12</accession>
<dbReference type="SUPFAM" id="SSF52833">
    <property type="entry name" value="Thioredoxin-like"/>
    <property type="match status" value="1"/>
</dbReference>
<dbReference type="Pfam" id="PF00043">
    <property type="entry name" value="GST_C"/>
    <property type="match status" value="1"/>
</dbReference>
<dbReference type="PROSITE" id="PS50405">
    <property type="entry name" value="GST_CTER"/>
    <property type="match status" value="1"/>
</dbReference>
<reference evidence="4" key="1">
    <citation type="submission" date="2021-03" db="EMBL/GenBank/DDBJ databases">
        <authorList>
            <person name="Li R."/>
            <person name="Gong F."/>
            <person name="Pan H."/>
            <person name="Liang H."/>
            <person name="Miao H."/>
            <person name="Zhao Y."/>
            <person name="Duan L."/>
            <person name="Yang H."/>
            <person name="Wang L."/>
            <person name="Chen S."/>
            <person name="Zhu H."/>
        </authorList>
    </citation>
    <scope>NUCLEOTIDE SEQUENCE</scope>
    <source>
        <strain evidence="4">AglaGSTD2</strain>
    </source>
</reference>
<dbReference type="InterPro" id="IPR036249">
    <property type="entry name" value="Thioredoxin-like_sf"/>
</dbReference>
<dbReference type="PANTHER" id="PTHR43969">
    <property type="entry name" value="GLUTATHIONE S TRANSFERASE D10, ISOFORM A-RELATED"/>
    <property type="match status" value="1"/>
</dbReference>
<dbReference type="SUPFAM" id="SSF47616">
    <property type="entry name" value="GST C-terminal domain-like"/>
    <property type="match status" value="1"/>
</dbReference>
<dbReference type="FunFam" id="3.40.30.10:FF:000208">
    <property type="entry name" value="glutathione S-transferase 1"/>
    <property type="match status" value="1"/>
</dbReference>
<protein>
    <submittedName>
        <fullName evidence="4">Glutathione S-transferase</fullName>
    </submittedName>
</protein>
<dbReference type="InterPro" id="IPR010987">
    <property type="entry name" value="Glutathione-S-Trfase_C-like"/>
</dbReference>
<name>A0A8F8MZ12_ANOGL</name>
<comment type="subunit">
    <text evidence="1">Homodimer.</text>
</comment>
<dbReference type="InterPro" id="IPR036282">
    <property type="entry name" value="Glutathione-S-Trfase_C_sf"/>
</dbReference>
<dbReference type="Pfam" id="PF13409">
    <property type="entry name" value="GST_N_2"/>
    <property type="match status" value="1"/>
</dbReference>